<protein>
    <submittedName>
        <fullName evidence="1">Uncharacterized protein</fullName>
    </submittedName>
</protein>
<sequence>MSRPLVSEVGAISLPRADEADGPTCSPTQGTSVFNHTLKMLRPLSLTSSPCQILITPLPSHNRLAVLLQIMVLGLRDPHWSSMVRRLTTTAVINAMTRSGTDERSRSLGMEPVV</sequence>
<organism evidence="1 2">
    <name type="scientific">Eumeta variegata</name>
    <name type="common">Bagworm moth</name>
    <name type="synonym">Eumeta japonica</name>
    <dbReference type="NCBI Taxonomy" id="151549"/>
    <lineage>
        <taxon>Eukaryota</taxon>
        <taxon>Metazoa</taxon>
        <taxon>Ecdysozoa</taxon>
        <taxon>Arthropoda</taxon>
        <taxon>Hexapoda</taxon>
        <taxon>Insecta</taxon>
        <taxon>Pterygota</taxon>
        <taxon>Neoptera</taxon>
        <taxon>Endopterygota</taxon>
        <taxon>Lepidoptera</taxon>
        <taxon>Glossata</taxon>
        <taxon>Ditrysia</taxon>
        <taxon>Tineoidea</taxon>
        <taxon>Psychidae</taxon>
        <taxon>Oiketicinae</taxon>
        <taxon>Eumeta</taxon>
    </lineage>
</organism>
<keyword evidence="2" id="KW-1185">Reference proteome</keyword>
<accession>A0A4C1WU58</accession>
<name>A0A4C1WU58_EUMVA</name>
<dbReference type="EMBL" id="BGZK01000655">
    <property type="protein sequence ID" value="GBP54851.1"/>
    <property type="molecule type" value="Genomic_DNA"/>
</dbReference>
<proteinExistence type="predicted"/>
<comment type="caution">
    <text evidence="1">The sequence shown here is derived from an EMBL/GenBank/DDBJ whole genome shotgun (WGS) entry which is preliminary data.</text>
</comment>
<dbReference type="Proteomes" id="UP000299102">
    <property type="component" value="Unassembled WGS sequence"/>
</dbReference>
<reference evidence="1 2" key="1">
    <citation type="journal article" date="2019" name="Commun. Biol.">
        <title>The bagworm genome reveals a unique fibroin gene that provides high tensile strength.</title>
        <authorList>
            <person name="Kono N."/>
            <person name="Nakamura H."/>
            <person name="Ohtoshi R."/>
            <person name="Tomita M."/>
            <person name="Numata K."/>
            <person name="Arakawa K."/>
        </authorList>
    </citation>
    <scope>NUCLEOTIDE SEQUENCE [LARGE SCALE GENOMIC DNA]</scope>
</reference>
<evidence type="ECO:0000313" key="2">
    <source>
        <dbReference type="Proteomes" id="UP000299102"/>
    </source>
</evidence>
<gene>
    <name evidence="1" type="ORF">EVAR_87926_1</name>
</gene>
<dbReference type="AlphaFoldDB" id="A0A4C1WU58"/>
<evidence type="ECO:0000313" key="1">
    <source>
        <dbReference type="EMBL" id="GBP54851.1"/>
    </source>
</evidence>